<dbReference type="Pfam" id="PF00593">
    <property type="entry name" value="TonB_dep_Rec_b-barrel"/>
    <property type="match status" value="1"/>
</dbReference>
<dbReference type="Proteomes" id="UP000281474">
    <property type="component" value="Unassembled WGS sequence"/>
</dbReference>
<gene>
    <name evidence="12" type="ORF">D5018_09455</name>
</gene>
<dbReference type="EMBL" id="QZEI01000024">
    <property type="protein sequence ID" value="RLV59953.1"/>
    <property type="molecule type" value="Genomic_DNA"/>
</dbReference>
<evidence type="ECO:0000313" key="13">
    <source>
        <dbReference type="Proteomes" id="UP000281474"/>
    </source>
</evidence>
<keyword evidence="2 8" id="KW-0813">Transport</keyword>
<dbReference type="Gene3D" id="2.170.130.10">
    <property type="entry name" value="TonB-dependent receptor, plug domain"/>
    <property type="match status" value="1"/>
</dbReference>
<keyword evidence="4 8" id="KW-0812">Transmembrane</keyword>
<sequence>MLAVSFFSTPTLIEAAEKEAADKDIEVIQVQGVRRKLEQAGRLKDVIQKTEVLDSLMIENKNALNLTAAINNEPGVNVSNECSMCGVKRIMLNGMKGEHTTILVDGLPTHTLISGFYGVDAIATTGIDRIEVARGAGASLIAPEAIGGTVNIITKQAYDNQVAVDITKGSHDFTAIKTMATGVSEDGTTALTLVGQYDKQDQEDHDDNGVSEAPFIENKSLTALISQDVSDSSNIQVRLSKVQSEIFGGPVIGKNVKSIGAAIASYDKKESEHLFEDDDVRKKYIGKPWETTEWIKTSRDEAYIKYLSELTDATVAEFAVSYAKHLQDSFYEGIDYQANDKMTYARAKFDTEYNDELSLTYGLDIRHEKMRSSTKALEDNPKYQSDSFDYETKGLFFQSTWTPLDELEIATAVRVDRVMADFVDPKKTGVEIEETFIAPRLDMRYFHSDELTSRFSAGRGYRAPLSFFETDHGILDANKGYKIDIHALEESLSASYSLAYDADDLAITTSVAHSKVDNLASLEETDSGVPLLTQLKDSASVTTFDITAGYTINDNWTVNASIEKFVYDKNFRSSYSIAPVEERASFEIQYEKENLKVFWSTVWFGSKDLAKYGYEGYNKRGDKNTKKTLHGPAFSISDIKAQYQLTESTKIYAGVSNIFEETQIKRGDSPLFFDANGDYDVAYIYGSLHGREIYAGVEVKL</sequence>
<dbReference type="Pfam" id="PF07715">
    <property type="entry name" value="Plug"/>
    <property type="match status" value="1"/>
</dbReference>
<dbReference type="InterPro" id="IPR012910">
    <property type="entry name" value="Plug_dom"/>
</dbReference>
<evidence type="ECO:0000313" key="12">
    <source>
        <dbReference type="EMBL" id="RLV59953.1"/>
    </source>
</evidence>
<keyword evidence="5 9" id="KW-0798">TonB box</keyword>
<dbReference type="SUPFAM" id="SSF56935">
    <property type="entry name" value="Porins"/>
    <property type="match status" value="1"/>
</dbReference>
<dbReference type="PANTHER" id="PTHR30069">
    <property type="entry name" value="TONB-DEPENDENT OUTER MEMBRANE RECEPTOR"/>
    <property type="match status" value="1"/>
</dbReference>
<evidence type="ECO:0000256" key="2">
    <source>
        <dbReference type="ARBA" id="ARBA00022448"/>
    </source>
</evidence>
<dbReference type="AlphaFoldDB" id="A0A3L8PZD2"/>
<evidence type="ECO:0000256" key="5">
    <source>
        <dbReference type="ARBA" id="ARBA00023077"/>
    </source>
</evidence>
<dbReference type="GO" id="GO:0044718">
    <property type="term" value="P:siderophore transmembrane transport"/>
    <property type="evidence" value="ECO:0007669"/>
    <property type="project" value="TreeGrafter"/>
</dbReference>
<feature type="domain" description="TonB-dependent receptor plug" evidence="11">
    <location>
        <begin position="43"/>
        <end position="149"/>
    </location>
</feature>
<feature type="domain" description="TonB-dependent receptor-like beta-barrel" evidence="10">
    <location>
        <begin position="294"/>
        <end position="658"/>
    </location>
</feature>
<keyword evidence="12" id="KW-0675">Receptor</keyword>
<evidence type="ECO:0000256" key="3">
    <source>
        <dbReference type="ARBA" id="ARBA00022452"/>
    </source>
</evidence>
<evidence type="ECO:0000259" key="10">
    <source>
        <dbReference type="Pfam" id="PF00593"/>
    </source>
</evidence>
<comment type="subcellular location">
    <subcellularLocation>
        <location evidence="1 8">Cell outer membrane</location>
        <topology evidence="1 8">Multi-pass membrane protein</topology>
    </subcellularLocation>
</comment>
<comment type="caution">
    <text evidence="12">The sequence shown here is derived from an EMBL/GenBank/DDBJ whole genome shotgun (WGS) entry which is preliminary data.</text>
</comment>
<keyword evidence="7 8" id="KW-0998">Cell outer membrane</keyword>
<evidence type="ECO:0000256" key="8">
    <source>
        <dbReference type="PROSITE-ProRule" id="PRU01360"/>
    </source>
</evidence>
<keyword evidence="6 8" id="KW-0472">Membrane</keyword>
<dbReference type="Gene3D" id="2.40.170.20">
    <property type="entry name" value="TonB-dependent receptor, beta-barrel domain"/>
    <property type="match status" value="1"/>
</dbReference>
<dbReference type="OrthoDB" id="9760333at2"/>
<dbReference type="GO" id="GO:0015344">
    <property type="term" value="F:siderophore uptake transmembrane transporter activity"/>
    <property type="evidence" value="ECO:0007669"/>
    <property type="project" value="TreeGrafter"/>
</dbReference>
<accession>A0A3L8PZD2</accession>
<organism evidence="12 13">
    <name type="scientific">Parashewanella curva</name>
    <dbReference type="NCBI Taxonomy" id="2338552"/>
    <lineage>
        <taxon>Bacteria</taxon>
        <taxon>Pseudomonadati</taxon>
        <taxon>Pseudomonadota</taxon>
        <taxon>Gammaproteobacteria</taxon>
        <taxon>Alteromonadales</taxon>
        <taxon>Shewanellaceae</taxon>
        <taxon>Parashewanella</taxon>
    </lineage>
</organism>
<dbReference type="PANTHER" id="PTHR30069:SF57">
    <property type="entry name" value="TONB-DEPENDENT RECEPTOR"/>
    <property type="match status" value="1"/>
</dbReference>
<dbReference type="InterPro" id="IPR036942">
    <property type="entry name" value="Beta-barrel_TonB_sf"/>
</dbReference>
<evidence type="ECO:0000259" key="11">
    <source>
        <dbReference type="Pfam" id="PF07715"/>
    </source>
</evidence>
<name>A0A3L8PZD2_9GAMM</name>
<evidence type="ECO:0000256" key="9">
    <source>
        <dbReference type="RuleBase" id="RU003357"/>
    </source>
</evidence>
<reference evidence="12 13" key="1">
    <citation type="submission" date="2018-09" db="EMBL/GenBank/DDBJ databases">
        <title>Phylogeny of the Shewanellaceae, and recommendation for two new genera, Pseudoshewanella and Parashewanella.</title>
        <authorList>
            <person name="Wang G."/>
        </authorList>
    </citation>
    <scope>NUCLEOTIDE SEQUENCE [LARGE SCALE GENOMIC DNA]</scope>
    <source>
        <strain evidence="12 13">C51</strain>
    </source>
</reference>
<protein>
    <submittedName>
        <fullName evidence="12">TonB-dependent receptor</fullName>
    </submittedName>
</protein>
<comment type="similarity">
    <text evidence="8 9">Belongs to the TonB-dependent receptor family.</text>
</comment>
<dbReference type="PROSITE" id="PS52016">
    <property type="entry name" value="TONB_DEPENDENT_REC_3"/>
    <property type="match status" value="1"/>
</dbReference>
<evidence type="ECO:0000256" key="6">
    <source>
        <dbReference type="ARBA" id="ARBA00023136"/>
    </source>
</evidence>
<dbReference type="GO" id="GO:0009279">
    <property type="term" value="C:cell outer membrane"/>
    <property type="evidence" value="ECO:0007669"/>
    <property type="project" value="UniProtKB-SubCell"/>
</dbReference>
<evidence type="ECO:0000256" key="4">
    <source>
        <dbReference type="ARBA" id="ARBA00022692"/>
    </source>
</evidence>
<evidence type="ECO:0000256" key="1">
    <source>
        <dbReference type="ARBA" id="ARBA00004571"/>
    </source>
</evidence>
<dbReference type="InterPro" id="IPR037066">
    <property type="entry name" value="Plug_dom_sf"/>
</dbReference>
<keyword evidence="13" id="KW-1185">Reference proteome</keyword>
<keyword evidence="3 8" id="KW-1134">Transmembrane beta strand</keyword>
<dbReference type="InterPro" id="IPR039426">
    <property type="entry name" value="TonB-dep_rcpt-like"/>
</dbReference>
<dbReference type="InterPro" id="IPR000531">
    <property type="entry name" value="Beta-barrel_TonB"/>
</dbReference>
<evidence type="ECO:0000256" key="7">
    <source>
        <dbReference type="ARBA" id="ARBA00023237"/>
    </source>
</evidence>
<proteinExistence type="inferred from homology"/>